<sequence>MSETDRRVSRRRTLAALGGGALVGLAGCSGVTEQSFEATPVVLPEGPREELVLAETASESETIEREGPSGNVEVSITSHAAVYQRGPARETPTLVERFASSVNETPGSGSAINALASEVGIDEAELSFIKGGVQVAGDRFSLLIPEGVRGGDGITPQQLLGLVPGAAVGGDTVTYDGDGPGAVVSGETFFPSCCYSPSDDYFPTRTYFRGDAYSPDSPDGFRVFVPNSRTSPDRRGPLRMPDEAQPVESGETVETANTVFVFAGDVIVTAGDVIDVPAERAFDAGVPVPLAGQPFGVGVLATPNAEVAGQSANPLVEMETTELLQQDATRRVLAETGLTDGDTVEWLGGPQAVVLGEGGPPETTLLGSDTEVGSFGGVVSGVDGPWAVVLGVARVTDDDHVIAVSGVTRPISTPDRAMETFSEAAASDGSPLFALTPGVGPVFPFGPFRMFVPEVMGSLERQ</sequence>
<dbReference type="PROSITE" id="PS51318">
    <property type="entry name" value="TAT"/>
    <property type="match status" value="1"/>
</dbReference>
<comment type="caution">
    <text evidence="2">The sequence shown here is derived from an EMBL/GenBank/DDBJ whole genome shotgun (WGS) entry which is preliminary data.</text>
</comment>
<dbReference type="InParanoid" id="A0A554MWR5"/>
<dbReference type="OrthoDB" id="239411at2157"/>
<feature type="compositionally biased region" description="Basic and acidic residues" evidence="1">
    <location>
        <begin position="231"/>
        <end position="242"/>
    </location>
</feature>
<dbReference type="Pfam" id="PF20127">
    <property type="entry name" value="DUF6517"/>
    <property type="match status" value="1"/>
</dbReference>
<dbReference type="Proteomes" id="UP000319894">
    <property type="component" value="Unassembled WGS sequence"/>
</dbReference>
<dbReference type="RefSeq" id="WP_144263074.1">
    <property type="nucleotide sequence ID" value="NZ_QMDX01000012.1"/>
</dbReference>
<feature type="region of interest" description="Disordered" evidence="1">
    <location>
        <begin position="228"/>
        <end position="251"/>
    </location>
</feature>
<dbReference type="AlphaFoldDB" id="A0A554MWR5"/>
<accession>A0A554MWR5</accession>
<dbReference type="InterPro" id="IPR006311">
    <property type="entry name" value="TAT_signal"/>
</dbReference>
<evidence type="ECO:0000313" key="3">
    <source>
        <dbReference type="Proteomes" id="UP000319894"/>
    </source>
</evidence>
<name>A0A554MWR5_9EURY</name>
<keyword evidence="3" id="KW-1185">Reference proteome</keyword>
<gene>
    <name evidence="2" type="ORF">DP107_15625</name>
</gene>
<evidence type="ECO:0000313" key="2">
    <source>
        <dbReference type="EMBL" id="TSD09566.1"/>
    </source>
</evidence>
<reference evidence="2 3" key="1">
    <citation type="submission" date="2018-06" db="EMBL/GenBank/DDBJ databases">
        <title>Natronomonas sp. F16-60 a new haloarchaeon isolated from a solar saltern of Isla Cristina, Huelva, Spain.</title>
        <authorList>
            <person name="Duran-Viseras A."/>
            <person name="Sanchez-Porro C."/>
            <person name="Ventosa A."/>
        </authorList>
    </citation>
    <scope>NUCLEOTIDE SEQUENCE [LARGE SCALE GENOMIC DNA]</scope>
    <source>
        <strain evidence="2 3">F16-60</strain>
    </source>
</reference>
<dbReference type="PROSITE" id="PS51257">
    <property type="entry name" value="PROKAR_LIPOPROTEIN"/>
    <property type="match status" value="1"/>
</dbReference>
<evidence type="ECO:0000256" key="1">
    <source>
        <dbReference type="SAM" id="MobiDB-lite"/>
    </source>
</evidence>
<dbReference type="InterPro" id="IPR045396">
    <property type="entry name" value="DUF6517"/>
</dbReference>
<organism evidence="2 3">
    <name type="scientific">Haloglomus irregulare</name>
    <dbReference type="NCBI Taxonomy" id="2234134"/>
    <lineage>
        <taxon>Archaea</taxon>
        <taxon>Methanobacteriati</taxon>
        <taxon>Methanobacteriota</taxon>
        <taxon>Stenosarchaea group</taxon>
        <taxon>Halobacteria</taxon>
        <taxon>Halobacteriales</taxon>
        <taxon>Natronomonadaceae</taxon>
        <taxon>Haloglomus</taxon>
    </lineage>
</organism>
<proteinExistence type="predicted"/>
<protein>
    <submittedName>
        <fullName evidence="2">Uncharacterized protein</fullName>
    </submittedName>
</protein>
<dbReference type="EMBL" id="QMDX01000012">
    <property type="protein sequence ID" value="TSD09566.1"/>
    <property type="molecule type" value="Genomic_DNA"/>
</dbReference>